<evidence type="ECO:0000256" key="1">
    <source>
        <dbReference type="SAM" id="MobiDB-lite"/>
    </source>
</evidence>
<dbReference type="HOGENOM" id="CLU_3373059_0_0_9"/>
<accession>A7VXJ9</accession>
<dbReference type="EMBL" id="ABCB02000020">
    <property type="protein sequence ID" value="EDO60496.1"/>
    <property type="molecule type" value="Genomic_DNA"/>
</dbReference>
<dbReference type="AlphaFoldDB" id="A7VXJ9"/>
<reference evidence="2 3" key="2">
    <citation type="submission" date="2007-08" db="EMBL/GenBank/DDBJ databases">
        <authorList>
            <person name="Fulton L."/>
            <person name="Clifton S."/>
            <person name="Fulton B."/>
            <person name="Xu J."/>
            <person name="Minx P."/>
            <person name="Pepin K.H."/>
            <person name="Johnson M."/>
            <person name="Thiruvilangam P."/>
            <person name="Bhonagiri V."/>
            <person name="Nash W.E."/>
            <person name="Wang C."/>
            <person name="Mardis E.R."/>
            <person name="Wilson R.K."/>
        </authorList>
    </citation>
    <scope>NUCLEOTIDE SEQUENCE [LARGE SCALE GENOMIC DNA]</scope>
    <source>
        <strain evidence="2 3">DSM 753</strain>
    </source>
</reference>
<dbReference type="Proteomes" id="UP000003490">
    <property type="component" value="Unassembled WGS sequence"/>
</dbReference>
<feature type="region of interest" description="Disordered" evidence="1">
    <location>
        <begin position="1"/>
        <end position="34"/>
    </location>
</feature>
<gene>
    <name evidence="2" type="ORF">CLOLEP_03324</name>
</gene>
<proteinExistence type="predicted"/>
<evidence type="ECO:0000313" key="2">
    <source>
        <dbReference type="EMBL" id="EDO60496.1"/>
    </source>
</evidence>
<reference evidence="2 3" key="1">
    <citation type="submission" date="2007-08" db="EMBL/GenBank/DDBJ databases">
        <title>Draft genome sequence of Clostridium leptum (DSM 753).</title>
        <authorList>
            <person name="Sudarsanam P."/>
            <person name="Ley R."/>
            <person name="Guruge J."/>
            <person name="Turnbaugh P.J."/>
            <person name="Mahowald M."/>
            <person name="Liep D."/>
            <person name="Gordon J."/>
        </authorList>
    </citation>
    <scope>NUCLEOTIDE SEQUENCE [LARGE SCALE GENOMIC DNA]</scope>
    <source>
        <strain evidence="2 3">DSM 753</strain>
    </source>
</reference>
<evidence type="ECO:0000313" key="3">
    <source>
        <dbReference type="Proteomes" id="UP000003490"/>
    </source>
</evidence>
<organism evidence="2 3">
    <name type="scientific">[Clostridium] leptum DSM 753</name>
    <dbReference type="NCBI Taxonomy" id="428125"/>
    <lineage>
        <taxon>Bacteria</taxon>
        <taxon>Bacillati</taxon>
        <taxon>Bacillota</taxon>
        <taxon>Clostridia</taxon>
        <taxon>Eubacteriales</taxon>
        <taxon>Oscillospiraceae</taxon>
        <taxon>Oscillospiraceae incertae sedis</taxon>
    </lineage>
</organism>
<protein>
    <submittedName>
        <fullName evidence="2">Uncharacterized protein</fullName>
    </submittedName>
</protein>
<name>A7VXJ9_9FIRM</name>
<feature type="compositionally biased region" description="Basic residues" evidence="1">
    <location>
        <begin position="22"/>
        <end position="34"/>
    </location>
</feature>
<comment type="caution">
    <text evidence="2">The sequence shown here is derived from an EMBL/GenBank/DDBJ whole genome shotgun (WGS) entry which is preliminary data.</text>
</comment>
<sequence length="34" mass="3968">MLRFHKLSFPTAPYNGEITGHTRSKRKSAYSKKE</sequence>